<reference evidence="2" key="1">
    <citation type="submission" date="2015-05" db="EMBL/GenBank/DDBJ databases">
        <title>Permanent draft genome of Rhodopirellula islandicus K833.</title>
        <authorList>
            <person name="Kizina J."/>
            <person name="Richter M."/>
            <person name="Glockner F.O."/>
            <person name="Harder J."/>
        </authorList>
    </citation>
    <scope>NUCLEOTIDE SEQUENCE [LARGE SCALE GENOMIC DNA]</scope>
    <source>
        <strain evidence="2">K833</strain>
    </source>
</reference>
<evidence type="ECO:0000313" key="2">
    <source>
        <dbReference type="EMBL" id="KLU04124.1"/>
    </source>
</evidence>
<name>A0A0J1EF22_RHOIS</name>
<dbReference type="EMBL" id="LECT01000029">
    <property type="protein sequence ID" value="KLU04124.1"/>
    <property type="molecule type" value="Genomic_DNA"/>
</dbReference>
<organism evidence="2 3">
    <name type="scientific">Rhodopirellula islandica</name>
    <dbReference type="NCBI Taxonomy" id="595434"/>
    <lineage>
        <taxon>Bacteria</taxon>
        <taxon>Pseudomonadati</taxon>
        <taxon>Planctomycetota</taxon>
        <taxon>Planctomycetia</taxon>
        <taxon>Pirellulales</taxon>
        <taxon>Pirellulaceae</taxon>
        <taxon>Rhodopirellula</taxon>
    </lineage>
</organism>
<dbReference type="STRING" id="595434.RISK_003710"/>
<protein>
    <submittedName>
        <fullName evidence="2">Uncharacterized protein</fullName>
    </submittedName>
</protein>
<dbReference type="AlphaFoldDB" id="A0A0J1EF22"/>
<feature type="region of interest" description="Disordered" evidence="1">
    <location>
        <begin position="1"/>
        <end position="25"/>
    </location>
</feature>
<gene>
    <name evidence="2" type="ORF">RISK_003710</name>
</gene>
<evidence type="ECO:0000313" key="3">
    <source>
        <dbReference type="Proteomes" id="UP000036367"/>
    </source>
</evidence>
<dbReference type="PATRIC" id="fig|595434.4.peg.3528"/>
<accession>A0A0J1EF22</accession>
<sequence length="62" mass="7047">MPFRTSTAEGNSRQRTEVNQANCSELTSEPSLIINAKNHAPLETDDFLQSRAAWHHPAERKR</sequence>
<keyword evidence="3" id="KW-1185">Reference proteome</keyword>
<dbReference type="Proteomes" id="UP000036367">
    <property type="component" value="Unassembled WGS sequence"/>
</dbReference>
<evidence type="ECO:0000256" key="1">
    <source>
        <dbReference type="SAM" id="MobiDB-lite"/>
    </source>
</evidence>
<comment type="caution">
    <text evidence="2">The sequence shown here is derived from an EMBL/GenBank/DDBJ whole genome shotgun (WGS) entry which is preliminary data.</text>
</comment>
<proteinExistence type="predicted"/>